<feature type="compositionally biased region" description="Basic and acidic residues" evidence="1">
    <location>
        <begin position="1"/>
        <end position="17"/>
    </location>
</feature>
<feature type="non-terminal residue" evidence="2">
    <location>
        <position position="136"/>
    </location>
</feature>
<dbReference type="Proteomes" id="UP000027120">
    <property type="component" value="Unassembled WGS sequence"/>
</dbReference>
<feature type="region of interest" description="Disordered" evidence="1">
    <location>
        <begin position="1"/>
        <end position="92"/>
    </location>
</feature>
<feature type="compositionally biased region" description="Basic and acidic residues" evidence="1">
    <location>
        <begin position="27"/>
        <end position="40"/>
    </location>
</feature>
<proteinExistence type="predicted"/>
<accession>A0A067GTE1</accession>
<organism evidence="2 3">
    <name type="scientific">Citrus sinensis</name>
    <name type="common">Sweet orange</name>
    <name type="synonym">Citrus aurantium var. sinensis</name>
    <dbReference type="NCBI Taxonomy" id="2711"/>
    <lineage>
        <taxon>Eukaryota</taxon>
        <taxon>Viridiplantae</taxon>
        <taxon>Streptophyta</taxon>
        <taxon>Embryophyta</taxon>
        <taxon>Tracheophyta</taxon>
        <taxon>Spermatophyta</taxon>
        <taxon>Magnoliopsida</taxon>
        <taxon>eudicotyledons</taxon>
        <taxon>Gunneridae</taxon>
        <taxon>Pentapetalae</taxon>
        <taxon>rosids</taxon>
        <taxon>malvids</taxon>
        <taxon>Sapindales</taxon>
        <taxon>Rutaceae</taxon>
        <taxon>Aurantioideae</taxon>
        <taxon>Citrus</taxon>
    </lineage>
</organism>
<dbReference type="AlphaFoldDB" id="A0A067GTE1"/>
<dbReference type="STRING" id="2711.A0A067GTE1"/>
<protein>
    <submittedName>
        <fullName evidence="2">Uncharacterized protein</fullName>
    </submittedName>
</protein>
<dbReference type="EMBL" id="KK784875">
    <property type="protein sequence ID" value="KDO82987.1"/>
    <property type="molecule type" value="Genomic_DNA"/>
</dbReference>
<feature type="compositionally biased region" description="Basic and acidic residues" evidence="1">
    <location>
        <begin position="49"/>
        <end position="75"/>
    </location>
</feature>
<evidence type="ECO:0000256" key="1">
    <source>
        <dbReference type="SAM" id="MobiDB-lite"/>
    </source>
</evidence>
<feature type="region of interest" description="Disordered" evidence="1">
    <location>
        <begin position="104"/>
        <end position="136"/>
    </location>
</feature>
<feature type="compositionally biased region" description="Basic and acidic residues" evidence="1">
    <location>
        <begin position="118"/>
        <end position="136"/>
    </location>
</feature>
<reference evidence="2 3" key="1">
    <citation type="submission" date="2014-04" db="EMBL/GenBank/DDBJ databases">
        <authorList>
            <consortium name="International Citrus Genome Consortium"/>
            <person name="Gmitter F."/>
            <person name="Chen C."/>
            <person name="Farmerie W."/>
            <person name="Harkins T."/>
            <person name="Desany B."/>
            <person name="Mohiuddin M."/>
            <person name="Kodira C."/>
            <person name="Borodovsky M."/>
            <person name="Lomsadze A."/>
            <person name="Burns P."/>
            <person name="Jenkins J."/>
            <person name="Prochnik S."/>
            <person name="Shu S."/>
            <person name="Chapman J."/>
            <person name="Pitluck S."/>
            <person name="Schmutz J."/>
            <person name="Rokhsar D."/>
        </authorList>
    </citation>
    <scope>NUCLEOTIDE SEQUENCE</scope>
</reference>
<gene>
    <name evidence="2" type="ORF">CISIN_1g0058842mg</name>
</gene>
<evidence type="ECO:0000313" key="2">
    <source>
        <dbReference type="EMBL" id="KDO82988.1"/>
    </source>
</evidence>
<evidence type="ECO:0000313" key="3">
    <source>
        <dbReference type="Proteomes" id="UP000027120"/>
    </source>
</evidence>
<sequence length="136" mass="14821">MDTSKDVERTVKSEKKKASPYSGEAVKINEKEKSFTDLKGKATNQKGNGSDKKVEKIDGSESGREEKNVEEKDLVETTAAQTAGNAKPGKRKIIRRIVKQKVVDKAAGGENTVGNQNDKLDEKDAVEKKNANSEVS</sequence>
<keyword evidence="3" id="KW-1185">Reference proteome</keyword>
<dbReference type="EMBL" id="KK784875">
    <property type="protein sequence ID" value="KDO82988.1"/>
    <property type="molecule type" value="Genomic_DNA"/>
</dbReference>
<name>A0A067GTE1_CITSI</name>